<evidence type="ECO:0000313" key="3">
    <source>
        <dbReference type="Proteomes" id="UP000259030"/>
    </source>
</evidence>
<dbReference type="Gene3D" id="3.40.50.300">
    <property type="entry name" value="P-loop containing nucleotide triphosphate hydrolases"/>
    <property type="match status" value="1"/>
</dbReference>
<dbReference type="KEGG" id="dfc:DFI_17540"/>
<dbReference type="SUPFAM" id="SSF52540">
    <property type="entry name" value="P-loop containing nucleoside triphosphate hydrolases"/>
    <property type="match status" value="1"/>
</dbReference>
<geneLocation type="plasmid" evidence="3">
    <name>pdfi2</name>
</geneLocation>
<evidence type="ECO:0000259" key="1">
    <source>
        <dbReference type="Pfam" id="PF01656"/>
    </source>
</evidence>
<dbReference type="Pfam" id="PF01656">
    <property type="entry name" value="CbiA"/>
    <property type="match status" value="1"/>
</dbReference>
<dbReference type="Proteomes" id="UP000259030">
    <property type="component" value="Plasmid pDFI2"/>
</dbReference>
<proteinExistence type="predicted"/>
<name>A0A221T247_9DEIO</name>
<organism evidence="2 3">
    <name type="scientific">Deinococcus ficus</name>
    <dbReference type="NCBI Taxonomy" id="317577"/>
    <lineage>
        <taxon>Bacteria</taxon>
        <taxon>Thermotogati</taxon>
        <taxon>Deinococcota</taxon>
        <taxon>Deinococci</taxon>
        <taxon>Deinococcales</taxon>
        <taxon>Deinococcaceae</taxon>
        <taxon>Deinococcus</taxon>
    </lineage>
</organism>
<dbReference type="InterPro" id="IPR002586">
    <property type="entry name" value="CobQ/CobB/MinD/ParA_Nub-bd_dom"/>
</dbReference>
<reference evidence="2 3" key="1">
    <citation type="submission" date="2017-05" db="EMBL/GenBank/DDBJ databases">
        <title>The complete genome sequence of Deinococcus ficus isolated from the rhizosphere of the Ficus religiosa L. in Taiwan.</title>
        <authorList>
            <person name="Wu K.-M."/>
            <person name="Liao T.-L."/>
            <person name="Liu Y.-M."/>
            <person name="Young C.-C."/>
            <person name="Tsai S.-F."/>
        </authorList>
    </citation>
    <scope>NUCLEOTIDE SEQUENCE [LARGE SCALE GENOMIC DNA]</scope>
    <source>
        <strain evidence="2 3">CC-FR2-10</strain>
        <plasmid evidence="3">pdfi2</plasmid>
    </source>
</reference>
<dbReference type="STRING" id="317577.GCA_000419625_03583"/>
<dbReference type="InterPro" id="IPR027417">
    <property type="entry name" value="P-loop_NTPase"/>
</dbReference>
<keyword evidence="3" id="KW-1185">Reference proteome</keyword>
<feature type="domain" description="CobQ/CobB/MinD/ParA nucleotide binding" evidence="1">
    <location>
        <begin position="16"/>
        <end position="181"/>
    </location>
</feature>
<keyword evidence="2" id="KW-0614">Plasmid</keyword>
<dbReference type="RefSeq" id="WP_027462209.1">
    <property type="nucleotide sequence ID" value="NZ_CP021083.1"/>
</dbReference>
<accession>A0A221T247</accession>
<evidence type="ECO:0000313" key="2">
    <source>
        <dbReference type="EMBL" id="ASN82987.1"/>
    </source>
</evidence>
<dbReference type="EMBL" id="CP021083">
    <property type="protein sequence ID" value="ASN82987.1"/>
    <property type="molecule type" value="Genomic_DNA"/>
</dbReference>
<dbReference type="PANTHER" id="PTHR13696">
    <property type="entry name" value="P-LOOP CONTAINING NUCLEOSIDE TRIPHOSPHATE HYDROLASE"/>
    <property type="match status" value="1"/>
</dbReference>
<dbReference type="PANTHER" id="PTHR13696:SF99">
    <property type="entry name" value="COBYRINIC ACID AC-DIAMIDE SYNTHASE"/>
    <property type="match status" value="1"/>
</dbReference>
<dbReference type="InterPro" id="IPR050678">
    <property type="entry name" value="DNA_Partitioning_ATPase"/>
</dbReference>
<dbReference type="AlphaFoldDB" id="A0A221T247"/>
<dbReference type="CDD" id="cd02042">
    <property type="entry name" value="ParAB_family"/>
    <property type="match status" value="1"/>
</dbReference>
<sequence length="221" mass="23345">MSDSDAPGGRVGPLVVAVAGLKGGIAKTTTCIHLAGVLADAGQKVLLADGDRIRTSTSWARSGLLPFTVAPVSSLARARDYDVVILDTEGGPDNTELLEFARTADLTLLPTTPDINGLDGAVQTAEILRTGGVTTDKFVCLLTMIRPKGMKEILARKALQDQGITVMTSAVRLSEAFRDAANSAVLVRDLKTDIAQKCWKDYEAVTTELIHRLSQGPEASA</sequence>
<protein>
    <submittedName>
        <fullName evidence="2">Plasmid partitioning protein</fullName>
    </submittedName>
</protein>
<gene>
    <name evidence="2" type="ORF">DFI_17540</name>
</gene>